<reference evidence="2" key="2">
    <citation type="submission" date="2020-05" db="UniProtKB">
        <authorList>
            <consortium name="EnsemblMetazoa"/>
        </authorList>
    </citation>
    <scope>IDENTIFICATION</scope>
    <source>
        <strain evidence="2">IAEA</strain>
    </source>
</reference>
<keyword evidence="1" id="KW-0472">Membrane</keyword>
<dbReference type="VEuPathDB" id="VectorBase:GPAI025777"/>
<accession>A0A1A9ZUU1</accession>
<feature type="transmembrane region" description="Helical" evidence="1">
    <location>
        <begin position="34"/>
        <end position="54"/>
    </location>
</feature>
<evidence type="ECO:0000256" key="1">
    <source>
        <dbReference type="SAM" id="Phobius"/>
    </source>
</evidence>
<reference evidence="3" key="1">
    <citation type="submission" date="2014-03" db="EMBL/GenBank/DDBJ databases">
        <authorList>
            <person name="Aksoy S."/>
            <person name="Warren W."/>
            <person name="Wilson R.K."/>
        </authorList>
    </citation>
    <scope>NUCLEOTIDE SEQUENCE [LARGE SCALE GENOMIC DNA]</scope>
    <source>
        <strain evidence="3">IAEA</strain>
    </source>
</reference>
<keyword evidence="1" id="KW-0812">Transmembrane</keyword>
<protein>
    <submittedName>
        <fullName evidence="2">Uncharacterized protein</fullName>
    </submittedName>
</protein>
<keyword evidence="3" id="KW-1185">Reference proteome</keyword>
<proteinExistence type="predicted"/>
<sequence length="159" mass="18009">MSMTSKAEIILEKNELRCITLSYRSIEVQNENKFPLYLLVAFTGIEVLIMHIMGNFENGRAHIKGVNKEYIAEEPQSFCTLGCLESNILVTPFRQQCDLIWRKNCRAPQKAFLTTLSDGVTKIRAHNLVVKTSALSQTSKAKPCKNIADRNLNKTYVKA</sequence>
<dbReference type="Proteomes" id="UP000092445">
    <property type="component" value="Unassembled WGS sequence"/>
</dbReference>
<evidence type="ECO:0000313" key="2">
    <source>
        <dbReference type="EnsemblMetazoa" id="GPAI025777-PA"/>
    </source>
</evidence>
<organism evidence="2 3">
    <name type="scientific">Glossina pallidipes</name>
    <name type="common">Tsetse fly</name>
    <dbReference type="NCBI Taxonomy" id="7398"/>
    <lineage>
        <taxon>Eukaryota</taxon>
        <taxon>Metazoa</taxon>
        <taxon>Ecdysozoa</taxon>
        <taxon>Arthropoda</taxon>
        <taxon>Hexapoda</taxon>
        <taxon>Insecta</taxon>
        <taxon>Pterygota</taxon>
        <taxon>Neoptera</taxon>
        <taxon>Endopterygota</taxon>
        <taxon>Diptera</taxon>
        <taxon>Brachycera</taxon>
        <taxon>Muscomorpha</taxon>
        <taxon>Hippoboscoidea</taxon>
        <taxon>Glossinidae</taxon>
        <taxon>Glossina</taxon>
    </lineage>
</organism>
<dbReference type="EnsemblMetazoa" id="GPAI025777-RA">
    <property type="protein sequence ID" value="GPAI025777-PA"/>
    <property type="gene ID" value="GPAI025777"/>
</dbReference>
<evidence type="ECO:0000313" key="3">
    <source>
        <dbReference type="Proteomes" id="UP000092445"/>
    </source>
</evidence>
<keyword evidence="1" id="KW-1133">Transmembrane helix</keyword>
<name>A0A1A9ZUU1_GLOPL</name>
<dbReference type="AlphaFoldDB" id="A0A1A9ZUU1"/>